<organism evidence="2 3">
    <name type="scientific">Nocardia terrae</name>
    <dbReference type="NCBI Taxonomy" id="2675851"/>
    <lineage>
        <taxon>Bacteria</taxon>
        <taxon>Bacillati</taxon>
        <taxon>Actinomycetota</taxon>
        <taxon>Actinomycetes</taxon>
        <taxon>Mycobacteriales</taxon>
        <taxon>Nocardiaceae</taxon>
        <taxon>Nocardia</taxon>
    </lineage>
</organism>
<dbReference type="Proteomes" id="UP000466794">
    <property type="component" value="Unassembled WGS sequence"/>
</dbReference>
<name>A0A7K1UVB5_9NOCA</name>
<sequence>MDQIPGMDTIGPAVRLAGRAPSLHNSQPWRWVFDGSALHLFSVRSRMLPATDHSSRQLLLSCGIALGHLRSALAAAGWRTRVVYFPNPTRHEELATVEFEPAPIVTDAEREQAAAITVRYTDRLPFGAPAGWHDFEPLLQVMVDPFDAVVTVLPREARAELARASRLTAGVRRYDSAYQAELHWWAGHSLAATGIPPAARISAEERGRVDVGRALPTVAGEPRRTDIAEDESVVLVVSSGPSSRELLRCGEALSTILLECTVAGYATCPLTHVTELPQSRAVIRALTDRDEQPQVLIRVGTVPDSDRNPTRTPRLPLEQILEVSGPTTPVTE</sequence>
<dbReference type="SUPFAM" id="SSF55469">
    <property type="entry name" value="FMN-dependent nitroreductase-like"/>
    <property type="match status" value="1"/>
</dbReference>
<gene>
    <name evidence="2" type="ORF">GPX89_13795</name>
</gene>
<dbReference type="NCBIfam" id="NF047509">
    <property type="entry name" value="Rv3131_FMN_oxido"/>
    <property type="match status" value="1"/>
</dbReference>
<feature type="region of interest" description="Disordered" evidence="1">
    <location>
        <begin position="301"/>
        <end position="332"/>
    </location>
</feature>
<protein>
    <submittedName>
        <fullName evidence="2">NAD(P)H nitroreductase</fullName>
    </submittedName>
</protein>
<evidence type="ECO:0000313" key="3">
    <source>
        <dbReference type="Proteomes" id="UP000466794"/>
    </source>
</evidence>
<dbReference type="PANTHER" id="PTHR23026">
    <property type="entry name" value="NADPH NITROREDUCTASE"/>
    <property type="match status" value="1"/>
</dbReference>
<dbReference type="EMBL" id="WRPP01000002">
    <property type="protein sequence ID" value="MVU78313.1"/>
    <property type="molecule type" value="Genomic_DNA"/>
</dbReference>
<evidence type="ECO:0000256" key="1">
    <source>
        <dbReference type="SAM" id="MobiDB-lite"/>
    </source>
</evidence>
<dbReference type="InterPro" id="IPR000415">
    <property type="entry name" value="Nitroreductase-like"/>
</dbReference>
<dbReference type="GO" id="GO:0016491">
    <property type="term" value="F:oxidoreductase activity"/>
    <property type="evidence" value="ECO:0007669"/>
    <property type="project" value="InterPro"/>
</dbReference>
<keyword evidence="3" id="KW-1185">Reference proteome</keyword>
<dbReference type="AlphaFoldDB" id="A0A7K1UVB5"/>
<comment type="caution">
    <text evidence="2">The sequence shown here is derived from an EMBL/GenBank/DDBJ whole genome shotgun (WGS) entry which is preliminary data.</text>
</comment>
<dbReference type="Gene3D" id="3.40.109.10">
    <property type="entry name" value="NADH Oxidase"/>
    <property type="match status" value="1"/>
</dbReference>
<proteinExistence type="predicted"/>
<dbReference type="PANTHER" id="PTHR23026:SF123">
    <property type="entry name" value="NAD(P)H NITROREDUCTASE RV3131-RELATED"/>
    <property type="match status" value="1"/>
</dbReference>
<accession>A0A7K1UVB5</accession>
<dbReference type="InterPro" id="IPR050627">
    <property type="entry name" value="Nitroreductase/BluB"/>
</dbReference>
<reference evidence="2 3" key="1">
    <citation type="submission" date="2019-12" db="EMBL/GenBank/DDBJ databases">
        <title>Nocardia sp. nov. ET3-3 isolated from soil.</title>
        <authorList>
            <person name="Kanchanasin P."/>
            <person name="Tanasupawat S."/>
            <person name="Yuki M."/>
            <person name="Kudo T."/>
        </authorList>
    </citation>
    <scope>NUCLEOTIDE SEQUENCE [LARGE SCALE GENOMIC DNA]</scope>
    <source>
        <strain evidence="2 3">ET3-3</strain>
    </source>
</reference>
<dbReference type="RefSeq" id="WP_157387834.1">
    <property type="nucleotide sequence ID" value="NZ_WRPP01000002.1"/>
</dbReference>
<evidence type="ECO:0000313" key="2">
    <source>
        <dbReference type="EMBL" id="MVU78313.1"/>
    </source>
</evidence>